<gene>
    <name evidence="7 8" type="primary">atpH</name>
    <name evidence="8" type="ORF">H9754_06700</name>
</gene>
<evidence type="ECO:0000313" key="8">
    <source>
        <dbReference type="EMBL" id="HJC50251.1"/>
    </source>
</evidence>
<evidence type="ECO:0000313" key="9">
    <source>
        <dbReference type="Proteomes" id="UP000823904"/>
    </source>
</evidence>
<dbReference type="AlphaFoldDB" id="A0A9D2T9G8"/>
<keyword evidence="3 7" id="KW-0375">Hydrogen ion transport</keyword>
<comment type="subcellular location">
    <subcellularLocation>
        <location evidence="7">Cell membrane</location>
        <topology evidence="7">Peripheral membrane protein</topology>
    </subcellularLocation>
    <subcellularLocation>
        <location evidence="1">Membrane</location>
    </subcellularLocation>
</comment>
<evidence type="ECO:0000256" key="6">
    <source>
        <dbReference type="ARBA" id="ARBA00023310"/>
    </source>
</evidence>
<evidence type="ECO:0000256" key="1">
    <source>
        <dbReference type="ARBA" id="ARBA00004370"/>
    </source>
</evidence>
<dbReference type="InterPro" id="IPR000711">
    <property type="entry name" value="ATPase_OSCP/dsu"/>
</dbReference>
<sequence>MASRVSKIYGDAYVSLQAEEGRLEEAGKETAAMQEIFSRDETLSAFLCHPQITKEQKMDAAERIFRRRVSADMMGLLVIMIKKGRWNEIEETLEYISGQITSLREIGVLKVTSAFPLSEAQKNQIEKKVLKASSYNRLDVSYRTDETILGGLILQMDDRVVDNSIRTKLDSMAKYLSGIQI</sequence>
<keyword evidence="7" id="KW-0139">CF(1)</keyword>
<keyword evidence="4 7" id="KW-0406">Ion transport</keyword>
<dbReference type="GO" id="GO:0005886">
    <property type="term" value="C:plasma membrane"/>
    <property type="evidence" value="ECO:0007669"/>
    <property type="project" value="UniProtKB-SubCell"/>
</dbReference>
<comment type="function">
    <text evidence="7">This protein is part of the stalk that links CF(0) to CF(1). It either transmits conformational changes from CF(0) to CF(1) or is implicated in proton conduction.</text>
</comment>
<reference evidence="8" key="1">
    <citation type="journal article" date="2021" name="PeerJ">
        <title>Extensive microbial diversity within the chicken gut microbiome revealed by metagenomics and culture.</title>
        <authorList>
            <person name="Gilroy R."/>
            <person name="Ravi A."/>
            <person name="Getino M."/>
            <person name="Pursley I."/>
            <person name="Horton D.L."/>
            <person name="Alikhan N.F."/>
            <person name="Baker D."/>
            <person name="Gharbi K."/>
            <person name="Hall N."/>
            <person name="Watson M."/>
            <person name="Adriaenssens E.M."/>
            <person name="Foster-Nyarko E."/>
            <person name="Jarju S."/>
            <person name="Secka A."/>
            <person name="Antonio M."/>
            <person name="Oren A."/>
            <person name="Chaudhuri R.R."/>
            <person name="La Ragione R."/>
            <person name="Hildebrand F."/>
            <person name="Pallen M.J."/>
        </authorList>
    </citation>
    <scope>NUCLEOTIDE SEQUENCE</scope>
    <source>
        <strain evidence="8">ChiSjej3B21-8574</strain>
    </source>
</reference>
<keyword evidence="5 7" id="KW-0472">Membrane</keyword>
<keyword evidence="7" id="KW-1003">Cell membrane</keyword>
<dbReference type="GO" id="GO:0045259">
    <property type="term" value="C:proton-transporting ATP synthase complex"/>
    <property type="evidence" value="ECO:0007669"/>
    <property type="project" value="UniProtKB-KW"/>
</dbReference>
<dbReference type="InterPro" id="IPR026015">
    <property type="entry name" value="ATP_synth_OSCP/delta_N_sf"/>
</dbReference>
<comment type="caution">
    <text evidence="8">The sequence shown here is derived from an EMBL/GenBank/DDBJ whole genome shotgun (WGS) entry which is preliminary data.</text>
</comment>
<dbReference type="GO" id="GO:0046933">
    <property type="term" value="F:proton-transporting ATP synthase activity, rotational mechanism"/>
    <property type="evidence" value="ECO:0007669"/>
    <property type="project" value="UniProtKB-UniRule"/>
</dbReference>
<keyword evidence="6 7" id="KW-0066">ATP synthesis</keyword>
<name>A0A9D2T9G8_9FIRM</name>
<protein>
    <recommendedName>
        <fullName evidence="7">ATP synthase subunit delta</fullName>
    </recommendedName>
    <alternativeName>
        <fullName evidence="7">ATP synthase F(1) sector subunit delta</fullName>
    </alternativeName>
    <alternativeName>
        <fullName evidence="7">F-type ATPase subunit delta</fullName>
        <shortName evidence="7">F-ATPase subunit delta</shortName>
    </alternativeName>
</protein>
<dbReference type="PRINTS" id="PR00125">
    <property type="entry name" value="ATPASEDELTA"/>
</dbReference>
<dbReference type="Pfam" id="PF00213">
    <property type="entry name" value="OSCP"/>
    <property type="match status" value="1"/>
</dbReference>
<dbReference type="HAMAP" id="MF_01416">
    <property type="entry name" value="ATP_synth_delta_bact"/>
    <property type="match status" value="1"/>
</dbReference>
<proteinExistence type="inferred from homology"/>
<dbReference type="PANTHER" id="PTHR11910">
    <property type="entry name" value="ATP SYNTHASE DELTA CHAIN"/>
    <property type="match status" value="1"/>
</dbReference>
<evidence type="ECO:0000256" key="7">
    <source>
        <dbReference type="HAMAP-Rule" id="MF_01416"/>
    </source>
</evidence>
<evidence type="ECO:0000256" key="3">
    <source>
        <dbReference type="ARBA" id="ARBA00022781"/>
    </source>
</evidence>
<comment type="similarity">
    <text evidence="7">Belongs to the ATPase delta chain family.</text>
</comment>
<organism evidence="8 9">
    <name type="scientific">Candidatus Anaerostipes avistercoris</name>
    <dbReference type="NCBI Taxonomy" id="2838462"/>
    <lineage>
        <taxon>Bacteria</taxon>
        <taxon>Bacillati</taxon>
        <taxon>Bacillota</taxon>
        <taxon>Clostridia</taxon>
        <taxon>Lachnospirales</taxon>
        <taxon>Lachnospiraceae</taxon>
        <taxon>Anaerostipes</taxon>
    </lineage>
</organism>
<dbReference type="EMBL" id="DWWD01000026">
    <property type="protein sequence ID" value="HJC50251.1"/>
    <property type="molecule type" value="Genomic_DNA"/>
</dbReference>
<reference evidence="8" key="2">
    <citation type="submission" date="2021-04" db="EMBL/GenBank/DDBJ databases">
        <authorList>
            <person name="Gilroy R."/>
        </authorList>
    </citation>
    <scope>NUCLEOTIDE SEQUENCE</scope>
    <source>
        <strain evidence="8">ChiSjej3B21-8574</strain>
    </source>
</reference>
<accession>A0A9D2T9G8</accession>
<evidence type="ECO:0000256" key="2">
    <source>
        <dbReference type="ARBA" id="ARBA00022448"/>
    </source>
</evidence>
<keyword evidence="2 7" id="KW-0813">Transport</keyword>
<dbReference type="Proteomes" id="UP000823904">
    <property type="component" value="Unassembled WGS sequence"/>
</dbReference>
<comment type="function">
    <text evidence="7">F(1)F(0) ATP synthase produces ATP from ADP in the presence of a proton or sodium gradient. F-type ATPases consist of two structural domains, F(1) containing the extramembraneous catalytic core and F(0) containing the membrane proton channel, linked together by a central stalk and a peripheral stalk. During catalysis, ATP synthesis in the catalytic domain of F(1) is coupled via a rotary mechanism of the central stalk subunits to proton translocation.</text>
</comment>
<dbReference type="Gene3D" id="1.10.520.20">
    <property type="entry name" value="N-terminal domain of the delta subunit of the F1F0-ATP synthase"/>
    <property type="match status" value="1"/>
</dbReference>
<evidence type="ECO:0000256" key="5">
    <source>
        <dbReference type="ARBA" id="ARBA00023136"/>
    </source>
</evidence>
<dbReference type="SUPFAM" id="SSF47928">
    <property type="entry name" value="N-terminal domain of the delta subunit of the F1F0-ATP synthase"/>
    <property type="match status" value="1"/>
</dbReference>
<dbReference type="NCBIfam" id="TIGR01145">
    <property type="entry name" value="ATP_synt_delta"/>
    <property type="match status" value="1"/>
</dbReference>
<evidence type="ECO:0000256" key="4">
    <source>
        <dbReference type="ARBA" id="ARBA00023065"/>
    </source>
</evidence>